<dbReference type="NCBIfam" id="TIGR00621">
    <property type="entry name" value="ssb"/>
    <property type="match status" value="1"/>
</dbReference>
<dbReference type="OrthoDB" id="4427276at2"/>
<evidence type="ECO:0000256" key="2">
    <source>
        <dbReference type="HAMAP-Rule" id="MF_00984"/>
    </source>
</evidence>
<sequence>MNETSLTIRGNLTADPERITGSKGDFTTFRVAVNEFYRDQSGNFVDGRSSFYSVVAYRQLGSNAQKSLSKGDAVVVHGVLRVNQWESNGQTRSAPEIEARSIGPDLRFGIATYQRLRTQRQSDQVPVAERRFAGQQGWPGSAGHPDGWAAGDGPAEPPFGDPGFAPEGDADELPASSSGPLVEQAG</sequence>
<dbReference type="PANTHER" id="PTHR10302">
    <property type="entry name" value="SINGLE-STRANDED DNA-BINDING PROTEIN"/>
    <property type="match status" value="1"/>
</dbReference>
<dbReference type="Pfam" id="PF00436">
    <property type="entry name" value="SSB"/>
    <property type="match status" value="1"/>
</dbReference>
<dbReference type="InterPro" id="IPR012340">
    <property type="entry name" value="NA-bd_OB-fold"/>
</dbReference>
<dbReference type="Proteomes" id="UP000271678">
    <property type="component" value="Unassembled WGS sequence"/>
</dbReference>
<dbReference type="PANTHER" id="PTHR10302:SF27">
    <property type="entry name" value="SINGLE-STRANDED DNA-BINDING PROTEIN"/>
    <property type="match status" value="1"/>
</dbReference>
<dbReference type="CDD" id="cd04496">
    <property type="entry name" value="SSB_OBF"/>
    <property type="match status" value="1"/>
</dbReference>
<protein>
    <recommendedName>
        <fullName evidence="2 3">Single-stranded DNA-binding protein</fullName>
        <shortName evidence="2">SSB</shortName>
    </recommendedName>
</protein>
<name>A0A3M9M8Y0_9MICO</name>
<evidence type="ECO:0000256" key="1">
    <source>
        <dbReference type="ARBA" id="ARBA00023125"/>
    </source>
</evidence>
<dbReference type="PROSITE" id="PS50935">
    <property type="entry name" value="SSB"/>
    <property type="match status" value="1"/>
</dbReference>
<comment type="subunit">
    <text evidence="2">Homotetramer.</text>
</comment>
<dbReference type="SUPFAM" id="SSF50249">
    <property type="entry name" value="Nucleic acid-binding proteins"/>
    <property type="match status" value="1"/>
</dbReference>
<dbReference type="GO" id="GO:0003697">
    <property type="term" value="F:single-stranded DNA binding"/>
    <property type="evidence" value="ECO:0007669"/>
    <property type="project" value="UniProtKB-UniRule"/>
</dbReference>
<comment type="caution">
    <text evidence="2">Lacks conserved residue(s) required for the propagation of feature annotation.</text>
</comment>
<dbReference type="RefSeq" id="WP_123271649.1">
    <property type="nucleotide sequence ID" value="NZ_RJJQ01000011.1"/>
</dbReference>
<dbReference type="AlphaFoldDB" id="A0A3M9M8Y0"/>
<comment type="caution">
    <text evidence="5">The sequence shown here is derived from an EMBL/GenBank/DDBJ whole genome shotgun (WGS) entry which is preliminary data.</text>
</comment>
<proteinExistence type="inferred from homology"/>
<dbReference type="GO" id="GO:0006260">
    <property type="term" value="P:DNA replication"/>
    <property type="evidence" value="ECO:0007669"/>
    <property type="project" value="InterPro"/>
</dbReference>
<dbReference type="EMBL" id="RJJQ01000011">
    <property type="protein sequence ID" value="RNI21333.1"/>
    <property type="molecule type" value="Genomic_DNA"/>
</dbReference>
<evidence type="ECO:0000256" key="3">
    <source>
        <dbReference type="RuleBase" id="RU000524"/>
    </source>
</evidence>
<reference evidence="5 6" key="1">
    <citation type="submission" date="2018-11" db="EMBL/GenBank/DDBJ databases">
        <title>Draft genome of Simplicispira Flexivirga sp. BO-16.</title>
        <authorList>
            <person name="Im W.T."/>
        </authorList>
    </citation>
    <scope>NUCLEOTIDE SEQUENCE [LARGE SCALE GENOMIC DNA]</scope>
    <source>
        <strain evidence="5 6">BO-16</strain>
    </source>
</reference>
<keyword evidence="1 2" id="KW-0238">DNA-binding</keyword>
<dbReference type="HAMAP" id="MF_00984">
    <property type="entry name" value="SSB"/>
    <property type="match status" value="1"/>
</dbReference>
<gene>
    <name evidence="5" type="ORF">EFY87_11660</name>
</gene>
<organism evidence="5 6">
    <name type="scientific">Flexivirga caeni</name>
    <dbReference type="NCBI Taxonomy" id="2294115"/>
    <lineage>
        <taxon>Bacteria</taxon>
        <taxon>Bacillati</taxon>
        <taxon>Actinomycetota</taxon>
        <taxon>Actinomycetes</taxon>
        <taxon>Micrococcales</taxon>
        <taxon>Dermacoccaceae</taxon>
        <taxon>Flexivirga</taxon>
    </lineage>
</organism>
<evidence type="ECO:0000313" key="6">
    <source>
        <dbReference type="Proteomes" id="UP000271678"/>
    </source>
</evidence>
<evidence type="ECO:0000256" key="4">
    <source>
        <dbReference type="SAM" id="MobiDB-lite"/>
    </source>
</evidence>
<feature type="region of interest" description="Disordered" evidence="4">
    <location>
        <begin position="133"/>
        <end position="186"/>
    </location>
</feature>
<dbReference type="InterPro" id="IPR011344">
    <property type="entry name" value="ssDNA-bd"/>
</dbReference>
<dbReference type="Gene3D" id="2.40.50.140">
    <property type="entry name" value="Nucleic acid-binding proteins"/>
    <property type="match status" value="1"/>
</dbReference>
<evidence type="ECO:0000313" key="5">
    <source>
        <dbReference type="EMBL" id="RNI21333.1"/>
    </source>
</evidence>
<dbReference type="GO" id="GO:0009295">
    <property type="term" value="C:nucleoid"/>
    <property type="evidence" value="ECO:0007669"/>
    <property type="project" value="TreeGrafter"/>
</dbReference>
<accession>A0A3M9M8Y0</accession>
<keyword evidence="6" id="KW-1185">Reference proteome</keyword>
<dbReference type="InterPro" id="IPR000424">
    <property type="entry name" value="Primosome_PriB/ssb"/>
</dbReference>